<proteinExistence type="predicted"/>
<dbReference type="PANTHER" id="PTHR10629:SF52">
    <property type="entry name" value="DNA (CYTOSINE-5)-METHYLTRANSFERASE 1"/>
    <property type="match status" value="1"/>
</dbReference>
<name>A0A8J9V499_9NEOP</name>
<dbReference type="InterPro" id="IPR029063">
    <property type="entry name" value="SAM-dependent_MTases_sf"/>
</dbReference>
<dbReference type="EMBL" id="OV170230">
    <property type="protein sequence ID" value="CAH0715663.1"/>
    <property type="molecule type" value="Genomic_DNA"/>
</dbReference>
<dbReference type="Gene3D" id="3.90.120.10">
    <property type="entry name" value="DNA Methylase, subunit A, domain 2"/>
    <property type="match status" value="1"/>
</dbReference>
<evidence type="ECO:0000313" key="5">
    <source>
        <dbReference type="EMBL" id="CAH0715663.1"/>
    </source>
</evidence>
<dbReference type="InterPro" id="IPR001525">
    <property type="entry name" value="C5_MeTfrase"/>
</dbReference>
<dbReference type="OrthoDB" id="5376140at2759"/>
<keyword evidence="6" id="KW-1185">Reference proteome</keyword>
<sequence>MVLQYRYDDKKNGRSGSGALRGVCACAAGLPCAPADRQENTLIPWCLPHTANRHNNWAGLYGRISWDGYFSTTVTDPEPMGKQGRVLHPDQPRVVSVRECARSQGFRDSYLFAGSVLDKYRQIGNAVPPPLGAALGREIKKALSAS</sequence>
<dbReference type="InterPro" id="IPR050390">
    <property type="entry name" value="C5-Methyltransferase"/>
</dbReference>
<dbReference type="Proteomes" id="UP000838878">
    <property type="component" value="Chromosome 10"/>
</dbReference>
<keyword evidence="3" id="KW-0808">Transferase</keyword>
<protein>
    <recommendedName>
        <fullName evidence="1">DNA (cytosine-5-)-methyltransferase</fullName>
        <ecNumber evidence="1">2.1.1.37</ecNumber>
    </recommendedName>
</protein>
<keyword evidence="2" id="KW-0489">Methyltransferase</keyword>
<dbReference type="FunFam" id="3.90.120.10:FF:000001">
    <property type="entry name" value="DNA (cytosine-5)-methyltransferase"/>
    <property type="match status" value="1"/>
</dbReference>
<dbReference type="PROSITE" id="PS00095">
    <property type="entry name" value="C5_MTASE_2"/>
    <property type="match status" value="1"/>
</dbReference>
<dbReference type="SUPFAM" id="SSF53335">
    <property type="entry name" value="S-adenosyl-L-methionine-dependent methyltransferases"/>
    <property type="match status" value="1"/>
</dbReference>
<evidence type="ECO:0000313" key="6">
    <source>
        <dbReference type="Proteomes" id="UP000838878"/>
    </source>
</evidence>
<feature type="non-terminal residue" evidence="5">
    <location>
        <position position="146"/>
    </location>
</feature>
<evidence type="ECO:0000256" key="2">
    <source>
        <dbReference type="ARBA" id="ARBA00022603"/>
    </source>
</evidence>
<dbReference type="GO" id="GO:0032259">
    <property type="term" value="P:methylation"/>
    <property type="evidence" value="ECO:0007669"/>
    <property type="project" value="UniProtKB-KW"/>
</dbReference>
<gene>
    <name evidence="5" type="ORF">BINO364_LOCUS2558</name>
</gene>
<dbReference type="Pfam" id="PF00145">
    <property type="entry name" value="DNA_methylase"/>
    <property type="match status" value="1"/>
</dbReference>
<keyword evidence="4" id="KW-0949">S-adenosyl-L-methionine</keyword>
<dbReference type="InterPro" id="IPR031303">
    <property type="entry name" value="C5_meth_CS"/>
</dbReference>
<dbReference type="AlphaFoldDB" id="A0A8J9V499"/>
<evidence type="ECO:0000256" key="1">
    <source>
        <dbReference type="ARBA" id="ARBA00011975"/>
    </source>
</evidence>
<reference evidence="5" key="1">
    <citation type="submission" date="2021-12" db="EMBL/GenBank/DDBJ databases">
        <authorList>
            <person name="Martin H S."/>
        </authorList>
    </citation>
    <scope>NUCLEOTIDE SEQUENCE</scope>
</reference>
<evidence type="ECO:0000256" key="3">
    <source>
        <dbReference type="ARBA" id="ARBA00022679"/>
    </source>
</evidence>
<dbReference type="GO" id="GO:0044027">
    <property type="term" value="P:negative regulation of gene expression via chromosomal CpG island methylation"/>
    <property type="evidence" value="ECO:0007669"/>
    <property type="project" value="TreeGrafter"/>
</dbReference>
<organism evidence="5 6">
    <name type="scientific">Brenthis ino</name>
    <name type="common">lesser marbled fritillary</name>
    <dbReference type="NCBI Taxonomy" id="405034"/>
    <lineage>
        <taxon>Eukaryota</taxon>
        <taxon>Metazoa</taxon>
        <taxon>Ecdysozoa</taxon>
        <taxon>Arthropoda</taxon>
        <taxon>Hexapoda</taxon>
        <taxon>Insecta</taxon>
        <taxon>Pterygota</taxon>
        <taxon>Neoptera</taxon>
        <taxon>Endopterygota</taxon>
        <taxon>Lepidoptera</taxon>
        <taxon>Glossata</taxon>
        <taxon>Ditrysia</taxon>
        <taxon>Papilionoidea</taxon>
        <taxon>Nymphalidae</taxon>
        <taxon>Heliconiinae</taxon>
        <taxon>Argynnini</taxon>
        <taxon>Brenthis</taxon>
    </lineage>
</organism>
<dbReference type="GO" id="GO:0003886">
    <property type="term" value="F:DNA (cytosine-5-)-methyltransferase activity"/>
    <property type="evidence" value="ECO:0007669"/>
    <property type="project" value="UniProtKB-EC"/>
</dbReference>
<dbReference type="GO" id="GO:0005634">
    <property type="term" value="C:nucleus"/>
    <property type="evidence" value="ECO:0007669"/>
    <property type="project" value="TreeGrafter"/>
</dbReference>
<accession>A0A8J9V499</accession>
<evidence type="ECO:0000256" key="4">
    <source>
        <dbReference type="ARBA" id="ARBA00022691"/>
    </source>
</evidence>
<dbReference type="GO" id="GO:0003677">
    <property type="term" value="F:DNA binding"/>
    <property type="evidence" value="ECO:0007669"/>
    <property type="project" value="TreeGrafter"/>
</dbReference>
<dbReference type="EC" id="2.1.1.37" evidence="1"/>
<dbReference type="PANTHER" id="PTHR10629">
    <property type="entry name" value="CYTOSINE-SPECIFIC METHYLTRANSFERASE"/>
    <property type="match status" value="1"/>
</dbReference>